<keyword evidence="1" id="KW-0812">Transmembrane</keyword>
<sequence>MLDTIKNGFTAIIDIFKTLFDFIHNIINAGVELFTSLPDIIKTVTASIGLLPTVLLSAAMFVVTVRIAVLVINHKAGE</sequence>
<reference evidence="2" key="1">
    <citation type="submission" date="2023-01" db="EMBL/GenBank/DDBJ databases">
        <title>Human gut microbiome strain richness.</title>
        <authorList>
            <person name="Chen-Liaw A."/>
        </authorList>
    </citation>
    <scope>NUCLEOTIDE SEQUENCE</scope>
    <source>
        <strain evidence="2">D59st1_B8_D59t2_181005</strain>
    </source>
</reference>
<gene>
    <name evidence="2" type="ORF">PNV70_14945</name>
</gene>
<dbReference type="AlphaFoldDB" id="A0AAW6E5Q6"/>
<dbReference type="EMBL" id="JAQMLS010000020">
    <property type="protein sequence ID" value="MDB8743356.1"/>
    <property type="molecule type" value="Genomic_DNA"/>
</dbReference>
<evidence type="ECO:0000313" key="3">
    <source>
        <dbReference type="Proteomes" id="UP001211421"/>
    </source>
</evidence>
<dbReference type="RefSeq" id="WP_195552326.1">
    <property type="nucleotide sequence ID" value="NZ_JADMNX010000020.1"/>
</dbReference>
<evidence type="ECO:0000313" key="2">
    <source>
        <dbReference type="EMBL" id="MDB8743356.1"/>
    </source>
</evidence>
<dbReference type="Proteomes" id="UP001211421">
    <property type="component" value="Unassembled WGS sequence"/>
</dbReference>
<keyword evidence="1" id="KW-1133">Transmembrane helix</keyword>
<comment type="caution">
    <text evidence="2">The sequence shown here is derived from an EMBL/GenBank/DDBJ whole genome shotgun (WGS) entry which is preliminary data.</text>
</comment>
<evidence type="ECO:0000256" key="1">
    <source>
        <dbReference type="SAM" id="Phobius"/>
    </source>
</evidence>
<feature type="transmembrane region" description="Helical" evidence="1">
    <location>
        <begin position="48"/>
        <end position="72"/>
    </location>
</feature>
<protein>
    <submittedName>
        <fullName evidence="2">Uncharacterized protein</fullName>
    </submittedName>
</protein>
<name>A0AAW6E5Q6_9FIRM</name>
<organism evidence="2 3">
    <name type="scientific">Ruminococcus bicirculans</name>
    <name type="common">ex Wegman et al. 2014</name>
    <dbReference type="NCBI Taxonomy" id="1160721"/>
    <lineage>
        <taxon>Bacteria</taxon>
        <taxon>Bacillati</taxon>
        <taxon>Bacillota</taxon>
        <taxon>Clostridia</taxon>
        <taxon>Eubacteriales</taxon>
        <taxon>Oscillospiraceae</taxon>
        <taxon>Ruminococcus</taxon>
    </lineage>
</organism>
<accession>A0AAW6E5Q6</accession>
<keyword evidence="1" id="KW-0472">Membrane</keyword>
<proteinExistence type="predicted"/>